<dbReference type="EMBL" id="SNZR01000014">
    <property type="protein sequence ID" value="TDR89202.1"/>
    <property type="molecule type" value="Genomic_DNA"/>
</dbReference>
<dbReference type="OrthoDB" id="9798754at2"/>
<dbReference type="Gene3D" id="3.40.960.10">
    <property type="entry name" value="VSR Endonuclease"/>
    <property type="match status" value="1"/>
</dbReference>
<dbReference type="Pfam" id="PF04480">
    <property type="entry name" value="DUF559"/>
    <property type="match status" value="1"/>
</dbReference>
<dbReference type="InterPro" id="IPR007569">
    <property type="entry name" value="DUF559"/>
</dbReference>
<feature type="compositionally biased region" description="Basic residues" evidence="1">
    <location>
        <begin position="15"/>
        <end position="24"/>
    </location>
</feature>
<dbReference type="CDD" id="cd01038">
    <property type="entry name" value="Endonuclease_DUF559"/>
    <property type="match status" value="1"/>
</dbReference>
<reference evidence="3 4" key="1">
    <citation type="submission" date="2019-03" db="EMBL/GenBank/DDBJ databases">
        <title>Genomic Encyclopedia of Type Strains, Phase IV (KMG-IV): sequencing the most valuable type-strain genomes for metagenomic binning, comparative biology and taxonomic classification.</title>
        <authorList>
            <person name="Goeker M."/>
        </authorList>
    </citation>
    <scope>NUCLEOTIDE SEQUENCE [LARGE SCALE GENOMIC DNA]</scope>
    <source>
        <strain evidence="3 4">DSM 25903</strain>
    </source>
</reference>
<feature type="region of interest" description="Disordered" evidence="1">
    <location>
        <begin position="1"/>
        <end position="24"/>
    </location>
</feature>
<keyword evidence="3" id="KW-0378">Hydrolase</keyword>
<evidence type="ECO:0000313" key="4">
    <source>
        <dbReference type="Proteomes" id="UP000295122"/>
    </source>
</evidence>
<name>A0A4R7BVS7_9HYPH</name>
<evidence type="ECO:0000259" key="2">
    <source>
        <dbReference type="Pfam" id="PF04480"/>
    </source>
</evidence>
<protein>
    <submittedName>
        <fullName evidence="3">Very-short-patch-repair endonuclease</fullName>
    </submittedName>
</protein>
<dbReference type="GO" id="GO:0004519">
    <property type="term" value="F:endonuclease activity"/>
    <property type="evidence" value="ECO:0007669"/>
    <property type="project" value="UniProtKB-KW"/>
</dbReference>
<keyword evidence="3" id="KW-0540">Nuclease</keyword>
<gene>
    <name evidence="3" type="ORF">EV668_3691</name>
</gene>
<dbReference type="PANTHER" id="PTHR38590">
    <property type="entry name" value="BLL0828 PROTEIN"/>
    <property type="match status" value="1"/>
</dbReference>
<sequence length="127" mass="14841">MSWRQDGAATPSSRERRRAGALRRRMTDPERKLWWHLRHRMPLEDTHWRRQVPIAGYVVDFCCLAHRLVLEVDGNQHGFDAQREADAIRTRKLESQGFRVLRFSNREVVTTIDVVLDTILAAAEPLP</sequence>
<dbReference type="InterPro" id="IPR047216">
    <property type="entry name" value="Endonuclease_DUF559_bact"/>
</dbReference>
<dbReference type="PANTHER" id="PTHR38590:SF1">
    <property type="entry name" value="BLL0828 PROTEIN"/>
    <property type="match status" value="1"/>
</dbReference>
<organism evidence="3 4">
    <name type="scientific">Enterovirga rhinocerotis</name>
    <dbReference type="NCBI Taxonomy" id="1339210"/>
    <lineage>
        <taxon>Bacteria</taxon>
        <taxon>Pseudomonadati</taxon>
        <taxon>Pseudomonadota</taxon>
        <taxon>Alphaproteobacteria</taxon>
        <taxon>Hyphomicrobiales</taxon>
        <taxon>Methylobacteriaceae</taxon>
        <taxon>Enterovirga</taxon>
    </lineage>
</organism>
<keyword evidence="4" id="KW-1185">Reference proteome</keyword>
<evidence type="ECO:0000256" key="1">
    <source>
        <dbReference type="SAM" id="MobiDB-lite"/>
    </source>
</evidence>
<dbReference type="AlphaFoldDB" id="A0A4R7BVS7"/>
<evidence type="ECO:0000313" key="3">
    <source>
        <dbReference type="EMBL" id="TDR89202.1"/>
    </source>
</evidence>
<proteinExistence type="predicted"/>
<dbReference type="InterPro" id="IPR011335">
    <property type="entry name" value="Restrct_endonuc-II-like"/>
</dbReference>
<dbReference type="SUPFAM" id="SSF52980">
    <property type="entry name" value="Restriction endonuclease-like"/>
    <property type="match status" value="1"/>
</dbReference>
<feature type="domain" description="DUF559" evidence="2">
    <location>
        <begin position="15"/>
        <end position="122"/>
    </location>
</feature>
<comment type="caution">
    <text evidence="3">The sequence shown here is derived from an EMBL/GenBank/DDBJ whole genome shotgun (WGS) entry which is preliminary data.</text>
</comment>
<dbReference type="Proteomes" id="UP000295122">
    <property type="component" value="Unassembled WGS sequence"/>
</dbReference>
<accession>A0A4R7BVS7</accession>
<keyword evidence="3" id="KW-0255">Endonuclease</keyword>